<dbReference type="Gene3D" id="3.40.50.720">
    <property type="entry name" value="NAD(P)-binding Rossmann-like Domain"/>
    <property type="match status" value="1"/>
</dbReference>
<evidence type="ECO:0000259" key="13">
    <source>
        <dbReference type="Pfam" id="PF08546"/>
    </source>
</evidence>
<dbReference type="InterPro" id="IPR013328">
    <property type="entry name" value="6PGD_dom2"/>
</dbReference>
<name>A0ABY7AGM2_9FIRM</name>
<evidence type="ECO:0000259" key="12">
    <source>
        <dbReference type="Pfam" id="PF02558"/>
    </source>
</evidence>
<dbReference type="Pfam" id="PF08546">
    <property type="entry name" value="ApbA_C"/>
    <property type="match status" value="1"/>
</dbReference>
<dbReference type="SUPFAM" id="SSF48179">
    <property type="entry name" value="6-phosphogluconate dehydrogenase C-terminal domain-like"/>
    <property type="match status" value="1"/>
</dbReference>
<dbReference type="Pfam" id="PF02558">
    <property type="entry name" value="ApbA"/>
    <property type="match status" value="1"/>
</dbReference>
<dbReference type="InterPro" id="IPR003710">
    <property type="entry name" value="ApbA"/>
</dbReference>
<protein>
    <recommendedName>
        <fullName evidence="5 11">2-dehydropantoate 2-reductase</fullName>
        <ecNumber evidence="4 11">1.1.1.169</ecNumber>
    </recommendedName>
    <alternativeName>
        <fullName evidence="9 11">Ketopantoate reductase</fullName>
    </alternativeName>
</protein>
<dbReference type="PANTHER" id="PTHR43765">
    <property type="entry name" value="2-DEHYDROPANTOATE 2-REDUCTASE-RELATED"/>
    <property type="match status" value="1"/>
</dbReference>
<evidence type="ECO:0000256" key="9">
    <source>
        <dbReference type="ARBA" id="ARBA00032024"/>
    </source>
</evidence>
<dbReference type="NCBIfam" id="TIGR00745">
    <property type="entry name" value="apbA_panE"/>
    <property type="match status" value="1"/>
</dbReference>
<evidence type="ECO:0000256" key="2">
    <source>
        <dbReference type="ARBA" id="ARBA00004994"/>
    </source>
</evidence>
<dbReference type="Gene3D" id="1.10.1040.10">
    <property type="entry name" value="N-(1-d-carboxylethyl)-l-norvaline Dehydrogenase, domain 2"/>
    <property type="match status" value="1"/>
</dbReference>
<accession>A0ABY7AGM2</accession>
<comment type="similarity">
    <text evidence="3 11">Belongs to the ketopantoate reductase family.</text>
</comment>
<keyword evidence="6 11" id="KW-0566">Pantothenate biosynthesis</keyword>
<reference evidence="14" key="1">
    <citation type="submission" date="2022-11" db="EMBL/GenBank/DDBJ databases">
        <title>Lacrimispora xylanolytica sy1, complete genome.</title>
        <authorList>
            <person name="Choi S."/>
        </authorList>
    </citation>
    <scope>NUCLEOTIDE SEQUENCE</scope>
    <source>
        <strain evidence="14">Sy1</strain>
    </source>
</reference>
<dbReference type="EMBL" id="CP113524">
    <property type="protein sequence ID" value="WAJ25736.1"/>
    <property type="molecule type" value="Genomic_DNA"/>
</dbReference>
<comment type="catalytic activity">
    <reaction evidence="10 11">
        <text>(R)-pantoate + NADP(+) = 2-dehydropantoate + NADPH + H(+)</text>
        <dbReference type="Rhea" id="RHEA:16233"/>
        <dbReference type="ChEBI" id="CHEBI:11561"/>
        <dbReference type="ChEBI" id="CHEBI:15378"/>
        <dbReference type="ChEBI" id="CHEBI:15980"/>
        <dbReference type="ChEBI" id="CHEBI:57783"/>
        <dbReference type="ChEBI" id="CHEBI:58349"/>
        <dbReference type="EC" id="1.1.1.169"/>
    </reaction>
</comment>
<evidence type="ECO:0000256" key="1">
    <source>
        <dbReference type="ARBA" id="ARBA00002919"/>
    </source>
</evidence>
<evidence type="ECO:0000313" key="15">
    <source>
        <dbReference type="Proteomes" id="UP001163115"/>
    </source>
</evidence>
<comment type="function">
    <text evidence="1 11">Catalyzes the NADPH-dependent reduction of ketopantoate into pantoic acid.</text>
</comment>
<dbReference type="PANTHER" id="PTHR43765:SF2">
    <property type="entry name" value="2-DEHYDROPANTOATE 2-REDUCTASE"/>
    <property type="match status" value="1"/>
</dbReference>
<evidence type="ECO:0000256" key="7">
    <source>
        <dbReference type="ARBA" id="ARBA00022857"/>
    </source>
</evidence>
<evidence type="ECO:0000256" key="4">
    <source>
        <dbReference type="ARBA" id="ARBA00013014"/>
    </source>
</evidence>
<evidence type="ECO:0000256" key="6">
    <source>
        <dbReference type="ARBA" id="ARBA00022655"/>
    </source>
</evidence>
<keyword evidence="15" id="KW-1185">Reference proteome</keyword>
<sequence>MKIAILGAGAMGSLYASYLAPIHDVTLLDSYKPQVDKINSDGITKIGKDQSETSFSVKAVLSGTDIGFQDLLIVFVKGIHTYDAMKENTGLLGPHTIVMTLQNGAGNNRDIAQFVPKERIIVGTSSHNSVSMGLGKFYHSGCGPTNIGPDFPSESSLRDVKKVAAALEESGLYVNIMEDIQKVLWQKLMVNCGINALSTLMQCRIGEIYTNSHLWDLCKKIVYECVMVAEADGTYFDRRDALKIVQSVCENDAEGYASMYQDRQNKRITEIDRINGVVAKLGDEYSINTPCNHMLVTQIHGMEVMYSNQ</sequence>
<dbReference type="Proteomes" id="UP001163115">
    <property type="component" value="Chromosome"/>
</dbReference>
<gene>
    <name evidence="14" type="ORF">OW255_09570</name>
</gene>
<dbReference type="InterPro" id="IPR008927">
    <property type="entry name" value="6-PGluconate_DH-like_C_sf"/>
</dbReference>
<dbReference type="EC" id="1.1.1.169" evidence="4 11"/>
<evidence type="ECO:0000256" key="3">
    <source>
        <dbReference type="ARBA" id="ARBA00007870"/>
    </source>
</evidence>
<dbReference type="InterPro" id="IPR036291">
    <property type="entry name" value="NAD(P)-bd_dom_sf"/>
</dbReference>
<keyword evidence="7 11" id="KW-0521">NADP</keyword>
<evidence type="ECO:0000256" key="10">
    <source>
        <dbReference type="ARBA" id="ARBA00048793"/>
    </source>
</evidence>
<dbReference type="InterPro" id="IPR050838">
    <property type="entry name" value="Ketopantoate_reductase"/>
</dbReference>
<evidence type="ECO:0000256" key="11">
    <source>
        <dbReference type="RuleBase" id="RU362068"/>
    </source>
</evidence>
<dbReference type="SUPFAM" id="SSF51735">
    <property type="entry name" value="NAD(P)-binding Rossmann-fold domains"/>
    <property type="match status" value="1"/>
</dbReference>
<proteinExistence type="inferred from homology"/>
<dbReference type="InterPro" id="IPR013332">
    <property type="entry name" value="KPR_N"/>
</dbReference>
<dbReference type="InterPro" id="IPR013752">
    <property type="entry name" value="KPA_reductase"/>
</dbReference>
<dbReference type="RefSeq" id="WP_268116443.1">
    <property type="nucleotide sequence ID" value="NZ_CP113524.1"/>
</dbReference>
<keyword evidence="8 11" id="KW-0560">Oxidoreductase</keyword>
<comment type="pathway">
    <text evidence="2 11">Cofactor biosynthesis; (R)-pantothenate biosynthesis; (R)-pantoate from 3-methyl-2-oxobutanoate: step 2/2.</text>
</comment>
<evidence type="ECO:0000256" key="5">
    <source>
        <dbReference type="ARBA" id="ARBA00019465"/>
    </source>
</evidence>
<organism evidence="14 15">
    <name type="scientific">Lacrimispora xylanolytica</name>
    <dbReference type="NCBI Taxonomy" id="29375"/>
    <lineage>
        <taxon>Bacteria</taxon>
        <taxon>Bacillati</taxon>
        <taxon>Bacillota</taxon>
        <taxon>Clostridia</taxon>
        <taxon>Lachnospirales</taxon>
        <taxon>Lachnospiraceae</taxon>
        <taxon>Lacrimispora</taxon>
    </lineage>
</organism>
<feature type="domain" description="Ketopantoate reductase C-terminal" evidence="13">
    <location>
        <begin position="179"/>
        <end position="303"/>
    </location>
</feature>
<feature type="domain" description="Ketopantoate reductase N-terminal" evidence="12">
    <location>
        <begin position="3"/>
        <end position="149"/>
    </location>
</feature>
<evidence type="ECO:0000313" key="14">
    <source>
        <dbReference type="EMBL" id="WAJ25736.1"/>
    </source>
</evidence>
<evidence type="ECO:0000256" key="8">
    <source>
        <dbReference type="ARBA" id="ARBA00023002"/>
    </source>
</evidence>